<dbReference type="GO" id="GO:0003677">
    <property type="term" value="F:DNA binding"/>
    <property type="evidence" value="ECO:0007669"/>
    <property type="project" value="UniProtKB-KW"/>
</dbReference>
<evidence type="ECO:0000259" key="17">
    <source>
        <dbReference type="PROSITE" id="PS50217"/>
    </source>
</evidence>
<evidence type="ECO:0000256" key="14">
    <source>
        <dbReference type="SAM" id="Coils"/>
    </source>
</evidence>
<comment type="subunit">
    <text evidence="13">Interacts with BZIP28.</text>
</comment>
<feature type="coiled-coil region" evidence="14">
    <location>
        <begin position="275"/>
        <end position="309"/>
    </location>
</feature>
<evidence type="ECO:0000256" key="15">
    <source>
        <dbReference type="SAM" id="MobiDB-lite"/>
    </source>
</evidence>
<feature type="region of interest" description="Disordered" evidence="15">
    <location>
        <begin position="108"/>
        <end position="127"/>
    </location>
</feature>
<dbReference type="GO" id="GO:0006950">
    <property type="term" value="P:response to stress"/>
    <property type="evidence" value="ECO:0007669"/>
    <property type="project" value="UniProtKB-ARBA"/>
</dbReference>
<feature type="region of interest" description="Disordered" evidence="15">
    <location>
        <begin position="649"/>
        <end position="676"/>
    </location>
</feature>
<evidence type="ECO:0000256" key="4">
    <source>
        <dbReference type="ARBA" id="ARBA00022692"/>
    </source>
</evidence>
<dbReference type="PANTHER" id="PTHR47416:SF3">
    <property type="entry name" value="BZIP TRANSCRIPTION FACTOR 17-RELATED"/>
    <property type="match status" value="1"/>
</dbReference>
<evidence type="ECO:0000256" key="7">
    <source>
        <dbReference type="ARBA" id="ARBA00023015"/>
    </source>
</evidence>
<feature type="compositionally biased region" description="Basic and acidic residues" evidence="15">
    <location>
        <begin position="108"/>
        <end position="118"/>
    </location>
</feature>
<dbReference type="GO" id="GO:0005789">
    <property type="term" value="C:endoplasmic reticulum membrane"/>
    <property type="evidence" value="ECO:0007669"/>
    <property type="project" value="UniProtKB-SubCell"/>
</dbReference>
<gene>
    <name evidence="18" type="ORF">SASPL_129165</name>
</gene>
<organism evidence="18">
    <name type="scientific">Salvia splendens</name>
    <name type="common">Scarlet sage</name>
    <dbReference type="NCBI Taxonomy" id="180675"/>
    <lineage>
        <taxon>Eukaryota</taxon>
        <taxon>Viridiplantae</taxon>
        <taxon>Streptophyta</taxon>
        <taxon>Embryophyta</taxon>
        <taxon>Tracheophyta</taxon>
        <taxon>Spermatophyta</taxon>
        <taxon>Magnoliopsida</taxon>
        <taxon>eudicotyledons</taxon>
        <taxon>Gunneridae</taxon>
        <taxon>Pentapetalae</taxon>
        <taxon>asterids</taxon>
        <taxon>lamiids</taxon>
        <taxon>Lamiales</taxon>
        <taxon>Lamiaceae</taxon>
        <taxon>Nepetoideae</taxon>
        <taxon>Mentheae</taxon>
        <taxon>Salviinae</taxon>
        <taxon>Salvia</taxon>
        <taxon>Salvia subgen. Calosphace</taxon>
        <taxon>core Calosphace</taxon>
    </lineage>
</organism>
<dbReference type="SUPFAM" id="SSF57959">
    <property type="entry name" value="Leucine zipper domain"/>
    <property type="match status" value="1"/>
</dbReference>
<accession>A0A8X8XGN2</accession>
<protein>
    <recommendedName>
        <fullName evidence="17">BZIP domain-containing protein</fullName>
    </recommendedName>
</protein>
<dbReference type="EMBL" id="PNBA02000010">
    <property type="protein sequence ID" value="KAG6411091.1"/>
    <property type="molecule type" value="Genomic_DNA"/>
</dbReference>
<keyword evidence="12" id="KW-0539">Nucleus</keyword>
<dbReference type="SMART" id="SM00338">
    <property type="entry name" value="BRLZ"/>
    <property type="match status" value="1"/>
</dbReference>
<evidence type="ECO:0000256" key="6">
    <source>
        <dbReference type="ARBA" id="ARBA00022989"/>
    </source>
</evidence>
<keyword evidence="4 16" id="KW-0812">Transmembrane</keyword>
<keyword evidence="7" id="KW-0805">Transcription regulation</keyword>
<feature type="compositionally biased region" description="Polar residues" evidence="15">
    <location>
        <begin position="140"/>
        <end position="162"/>
    </location>
</feature>
<keyword evidence="14" id="KW-0175">Coiled coil</keyword>
<evidence type="ECO:0000256" key="5">
    <source>
        <dbReference type="ARBA" id="ARBA00022824"/>
    </source>
</evidence>
<dbReference type="InterPro" id="IPR046347">
    <property type="entry name" value="bZIP_sf"/>
</dbReference>
<keyword evidence="9 16" id="KW-0472">Membrane</keyword>
<dbReference type="Proteomes" id="UP000298416">
    <property type="component" value="Unassembled WGS sequence"/>
</dbReference>
<keyword evidence="6 16" id="KW-1133">Transmembrane helix</keyword>
<keyword evidence="10" id="KW-0804">Transcription</keyword>
<evidence type="ECO:0000256" key="12">
    <source>
        <dbReference type="ARBA" id="ARBA00023242"/>
    </source>
</evidence>
<comment type="caution">
    <text evidence="18">The sequence shown here is derived from an EMBL/GenBank/DDBJ whole genome shotgun (WGS) entry which is preliminary data.</text>
</comment>
<dbReference type="CDD" id="cd14704">
    <property type="entry name" value="bZIP_HY5-like"/>
    <property type="match status" value="1"/>
</dbReference>
<dbReference type="OrthoDB" id="295274at2759"/>
<dbReference type="Pfam" id="PF00170">
    <property type="entry name" value="bZIP_1"/>
    <property type="match status" value="1"/>
</dbReference>
<evidence type="ECO:0000256" key="10">
    <source>
        <dbReference type="ARBA" id="ARBA00023163"/>
    </source>
</evidence>
<dbReference type="PROSITE" id="PS50217">
    <property type="entry name" value="BZIP"/>
    <property type="match status" value="1"/>
</dbReference>
<comment type="similarity">
    <text evidence="3">Belongs to the bZIP family.</text>
</comment>
<evidence type="ECO:0000313" key="18">
    <source>
        <dbReference type="EMBL" id="KAG6411091.1"/>
    </source>
</evidence>
<dbReference type="Gene3D" id="1.20.5.170">
    <property type="match status" value="1"/>
</dbReference>
<proteinExistence type="inferred from homology"/>
<evidence type="ECO:0000256" key="1">
    <source>
        <dbReference type="ARBA" id="ARBA00004123"/>
    </source>
</evidence>
<evidence type="ECO:0000256" key="3">
    <source>
        <dbReference type="ARBA" id="ARBA00007163"/>
    </source>
</evidence>
<dbReference type="PANTHER" id="PTHR47416">
    <property type="entry name" value="BASIC-LEUCINE ZIPPER TRANSCRIPTION FACTOR F-RELATED"/>
    <property type="match status" value="1"/>
</dbReference>
<dbReference type="GO" id="GO:0003700">
    <property type="term" value="F:DNA-binding transcription factor activity"/>
    <property type="evidence" value="ECO:0007669"/>
    <property type="project" value="InterPro"/>
</dbReference>
<name>A0A8X8XGN2_SALSN</name>
<dbReference type="InterPro" id="IPR004827">
    <property type="entry name" value="bZIP"/>
</dbReference>
<evidence type="ECO:0000313" key="19">
    <source>
        <dbReference type="Proteomes" id="UP000298416"/>
    </source>
</evidence>
<sequence length="738" mass="80165">MADATVISDDLPPEHTTDLDYGLSVPPFDSAFFSQQLIDDGGAIGGDNHVVDDFDLDFSFEDLYIPSSEELDDLLPMQFQEFGNGANLPQFQPNANQLDAVFKTNCPEVRRGSDDHSSDGSGVLDFGSSQLESHQISGYLNIPSESDGSNRGTSENCGSGLNVSDCPSPETRASGNCGSNVSEDSNDRAANSVSSSPHMNKRSTRIGVVDQKIEPPKINVSSSMLKRKKGCEELPNNNVDSRIKLRKSNCNSEIKPNVEASDDDEKRKVRLIRNRESAQLSRQRKKNYIEELEEKVKMMNSTILDLNSKISYFMAENATLRQQMSGGAVPPSPMAPPPPGMYPAVMYPWMMYAPPYMVKPQGSQVPLVPIPKLKPKPASQMPKLNKKAEGKKQSGLKTKKVAGISFLGLLFFIMLFGVLATMVNMRYGGVRETLKGGESYAGGGFYEKQHGRVLMVNVSEADGRYSNRSLRCGHDKPIVDGCIQVRNDSEPLVASLYVPRNDKLVKIDGNLIIHSVLASDKALSSHKIGGDETASAVSGALVPSSAVPGVRIDGARRPQLPALGSGSADKDIRKPDVKIQQWFREGLSGPMLSSGMCTEVFQFDVSPTATSGAIVSATTARNISEQQNHNLTHINKAMSRRILRGLPVPLPESSHNISRPHKGRNSQKENLKGISSSSSMVVSVLVDPREAGEADMDGVMGKKSHQRISVVVLIDSVKYVTYSCILPFKSSAPYLVAT</sequence>
<feature type="domain" description="BZIP" evidence="17">
    <location>
        <begin position="264"/>
        <end position="324"/>
    </location>
</feature>
<feature type="compositionally biased region" description="Polar residues" evidence="15">
    <location>
        <begin position="171"/>
        <end position="198"/>
    </location>
</feature>
<keyword evidence="19" id="KW-1185">Reference proteome</keyword>
<evidence type="ECO:0000256" key="16">
    <source>
        <dbReference type="SAM" id="Phobius"/>
    </source>
</evidence>
<keyword evidence="5" id="KW-0256">Endoplasmic reticulum</keyword>
<evidence type="ECO:0000256" key="2">
    <source>
        <dbReference type="ARBA" id="ARBA00004389"/>
    </source>
</evidence>
<reference evidence="18" key="2">
    <citation type="submission" date="2020-08" db="EMBL/GenBank/DDBJ databases">
        <title>Plant Genome Project.</title>
        <authorList>
            <person name="Zhang R.-G."/>
        </authorList>
    </citation>
    <scope>NUCLEOTIDE SEQUENCE</scope>
    <source>
        <strain evidence="18">Huo1</strain>
        <tissue evidence="18">Leaf</tissue>
    </source>
</reference>
<evidence type="ECO:0000256" key="13">
    <source>
        <dbReference type="ARBA" id="ARBA00065888"/>
    </source>
</evidence>
<keyword evidence="11" id="KW-0325">Glycoprotein</keyword>
<feature type="transmembrane region" description="Helical" evidence="16">
    <location>
        <begin position="401"/>
        <end position="423"/>
    </location>
</feature>
<reference evidence="18" key="1">
    <citation type="submission" date="2018-01" db="EMBL/GenBank/DDBJ databases">
        <authorList>
            <person name="Mao J.F."/>
        </authorList>
    </citation>
    <scope>NUCLEOTIDE SEQUENCE</scope>
    <source>
        <strain evidence="18">Huo1</strain>
        <tissue evidence="18">Leaf</tissue>
    </source>
</reference>
<dbReference type="FunFam" id="1.20.5.170:FF:000085">
    <property type="entry name" value="bZIP transcription factor 49"/>
    <property type="match status" value="1"/>
</dbReference>
<comment type="subcellular location">
    <subcellularLocation>
        <location evidence="2">Endoplasmic reticulum membrane</location>
        <topology evidence="2">Single-pass membrane protein</topology>
    </subcellularLocation>
    <subcellularLocation>
        <location evidence="1">Nucleus</location>
    </subcellularLocation>
</comment>
<evidence type="ECO:0000256" key="11">
    <source>
        <dbReference type="ARBA" id="ARBA00023180"/>
    </source>
</evidence>
<dbReference type="GO" id="GO:0005634">
    <property type="term" value="C:nucleus"/>
    <property type="evidence" value="ECO:0007669"/>
    <property type="project" value="UniProtKB-SubCell"/>
</dbReference>
<dbReference type="AlphaFoldDB" id="A0A8X8XGN2"/>
<evidence type="ECO:0000256" key="9">
    <source>
        <dbReference type="ARBA" id="ARBA00023136"/>
    </source>
</evidence>
<evidence type="ECO:0000256" key="8">
    <source>
        <dbReference type="ARBA" id="ARBA00023125"/>
    </source>
</evidence>
<keyword evidence="8" id="KW-0238">DNA-binding</keyword>
<feature type="region of interest" description="Disordered" evidence="15">
    <location>
        <begin position="140"/>
        <end position="204"/>
    </location>
</feature>